<sequence length="174" mass="18496">MEAMTTIDFAADGGIDILAGWMDFGQAECPPWVRPATRQRSVAGAEGDEKTEFGAVEHRPGSKSESRRVGTLKTAQRGKTLVEPESRLTPLAICNSNCDGGNRNCPATAFSAQSQPEPGGQEQPDNLTSAHVPQPSRNEGKLEVHTATFPSQRSGSRYSRASSGREDAAGELAP</sequence>
<name>A0AAD9AW69_9PEZI</name>
<protein>
    <submittedName>
        <fullName evidence="2">Uncharacterized protein</fullName>
    </submittedName>
</protein>
<organism evidence="2 3">
    <name type="scientific">Colletotrichum chrysophilum</name>
    <dbReference type="NCBI Taxonomy" id="1836956"/>
    <lineage>
        <taxon>Eukaryota</taxon>
        <taxon>Fungi</taxon>
        <taxon>Dikarya</taxon>
        <taxon>Ascomycota</taxon>
        <taxon>Pezizomycotina</taxon>
        <taxon>Sordariomycetes</taxon>
        <taxon>Hypocreomycetidae</taxon>
        <taxon>Glomerellales</taxon>
        <taxon>Glomerellaceae</taxon>
        <taxon>Colletotrichum</taxon>
        <taxon>Colletotrichum gloeosporioides species complex</taxon>
    </lineage>
</organism>
<proteinExistence type="predicted"/>
<feature type="region of interest" description="Disordered" evidence="1">
    <location>
        <begin position="38"/>
        <end position="174"/>
    </location>
</feature>
<evidence type="ECO:0000256" key="1">
    <source>
        <dbReference type="SAM" id="MobiDB-lite"/>
    </source>
</evidence>
<dbReference type="AlphaFoldDB" id="A0AAD9AW69"/>
<evidence type="ECO:0000313" key="2">
    <source>
        <dbReference type="EMBL" id="KAK1854499.1"/>
    </source>
</evidence>
<accession>A0AAD9AW69</accession>
<feature type="compositionally biased region" description="Low complexity" evidence="1">
    <location>
        <begin position="151"/>
        <end position="162"/>
    </location>
</feature>
<feature type="compositionally biased region" description="Polar residues" evidence="1">
    <location>
        <begin position="125"/>
        <end position="137"/>
    </location>
</feature>
<dbReference type="EMBL" id="JAQOWY010000036">
    <property type="protein sequence ID" value="KAK1854499.1"/>
    <property type="molecule type" value="Genomic_DNA"/>
</dbReference>
<feature type="compositionally biased region" description="Basic and acidic residues" evidence="1">
    <location>
        <begin position="47"/>
        <end position="68"/>
    </location>
</feature>
<feature type="compositionally biased region" description="Low complexity" evidence="1">
    <location>
        <begin position="115"/>
        <end position="124"/>
    </location>
</feature>
<comment type="caution">
    <text evidence="2">The sequence shown here is derived from an EMBL/GenBank/DDBJ whole genome shotgun (WGS) entry which is preliminary data.</text>
</comment>
<evidence type="ECO:0000313" key="3">
    <source>
        <dbReference type="Proteomes" id="UP001243330"/>
    </source>
</evidence>
<gene>
    <name evidence="2" type="ORF">CCHR01_02894</name>
</gene>
<reference evidence="2" key="1">
    <citation type="submission" date="2023-01" db="EMBL/GenBank/DDBJ databases">
        <title>Colletotrichum chrysophilum M932 genome sequence.</title>
        <authorList>
            <person name="Baroncelli R."/>
        </authorList>
    </citation>
    <scope>NUCLEOTIDE SEQUENCE</scope>
    <source>
        <strain evidence="2">M932</strain>
    </source>
</reference>
<keyword evidence="3" id="KW-1185">Reference proteome</keyword>
<dbReference type="Proteomes" id="UP001243330">
    <property type="component" value="Unassembled WGS sequence"/>
</dbReference>